<evidence type="ECO:0000313" key="2">
    <source>
        <dbReference type="Proteomes" id="UP000232883"/>
    </source>
</evidence>
<dbReference type="Proteomes" id="UP000232883">
    <property type="component" value="Chromosome"/>
</dbReference>
<dbReference type="InterPro" id="IPR021866">
    <property type="entry name" value="SpoIIAA-like"/>
</dbReference>
<dbReference type="InterPro" id="IPR038396">
    <property type="entry name" value="SpoIIAA-like_sf"/>
</dbReference>
<reference evidence="1 2" key="1">
    <citation type="submission" date="2017-11" db="EMBL/GenBank/DDBJ databases">
        <title>Taxonomic description and genome sequences of Spirosoma HA7 sp. nov., isolated from pollen microhabitat of Corylus avellana.</title>
        <authorList>
            <person name="Ambika Manirajan B."/>
            <person name="Suarez C."/>
            <person name="Ratering S."/>
            <person name="Geissler-Plaum R."/>
            <person name="Cardinale M."/>
            <person name="Sylvia S."/>
        </authorList>
    </citation>
    <scope>NUCLEOTIDE SEQUENCE [LARGE SCALE GENOMIC DNA]</scope>
    <source>
        <strain evidence="1 2">HA7</strain>
    </source>
</reference>
<protein>
    <recommendedName>
        <fullName evidence="3">STAS/SEC14 domain-containing protein</fullName>
    </recommendedName>
</protein>
<keyword evidence="2" id="KW-1185">Reference proteome</keyword>
<dbReference type="KEGG" id="spir:CWM47_30950"/>
<evidence type="ECO:0000313" key="1">
    <source>
        <dbReference type="EMBL" id="AUD05878.1"/>
    </source>
</evidence>
<dbReference type="AlphaFoldDB" id="A0A2K8Z7Q4"/>
<dbReference type="RefSeq" id="WP_100992429.1">
    <property type="nucleotide sequence ID" value="NZ_CP025096.1"/>
</dbReference>
<gene>
    <name evidence="1" type="ORF">CWM47_30950</name>
</gene>
<sequence length="120" mass="13453">MITAIDFQDDNIVGFRMTGTITKADIKPWAGKLDRKSDTLGKLRVYVEADDMDAVTVKAALTDLKFDVTHLGDFDKAAFVSDDTWTKISTFLADLVPGIHAKQFSLDEKEEARQWIKADK</sequence>
<dbReference type="Pfam" id="PF11964">
    <property type="entry name" value="SpoIIAA-like"/>
    <property type="match status" value="1"/>
</dbReference>
<name>A0A2K8Z7Q4_9BACT</name>
<evidence type="ECO:0008006" key="3">
    <source>
        <dbReference type="Google" id="ProtNLM"/>
    </source>
</evidence>
<dbReference type="Gene3D" id="3.40.50.10600">
    <property type="entry name" value="SpoIIaa-like domains"/>
    <property type="match status" value="1"/>
</dbReference>
<dbReference type="OrthoDB" id="9811577at2"/>
<dbReference type="InterPro" id="IPR036513">
    <property type="entry name" value="STAS_dom_sf"/>
</dbReference>
<proteinExistence type="predicted"/>
<organism evidence="1 2">
    <name type="scientific">Spirosoma pollinicola</name>
    <dbReference type="NCBI Taxonomy" id="2057025"/>
    <lineage>
        <taxon>Bacteria</taxon>
        <taxon>Pseudomonadati</taxon>
        <taxon>Bacteroidota</taxon>
        <taxon>Cytophagia</taxon>
        <taxon>Cytophagales</taxon>
        <taxon>Cytophagaceae</taxon>
        <taxon>Spirosoma</taxon>
    </lineage>
</organism>
<accession>A0A2K8Z7Q4</accession>
<dbReference type="SUPFAM" id="SSF52091">
    <property type="entry name" value="SpoIIaa-like"/>
    <property type="match status" value="1"/>
</dbReference>
<dbReference type="EMBL" id="CP025096">
    <property type="protein sequence ID" value="AUD05878.1"/>
    <property type="molecule type" value="Genomic_DNA"/>
</dbReference>